<organism evidence="1 2">
    <name type="scientific">Aspergillus niger</name>
    <dbReference type="NCBI Taxonomy" id="5061"/>
    <lineage>
        <taxon>Eukaryota</taxon>
        <taxon>Fungi</taxon>
        <taxon>Dikarya</taxon>
        <taxon>Ascomycota</taxon>
        <taxon>Pezizomycotina</taxon>
        <taxon>Eurotiomycetes</taxon>
        <taxon>Eurotiomycetidae</taxon>
        <taxon>Eurotiales</taxon>
        <taxon>Aspergillaceae</taxon>
        <taxon>Aspergillus</taxon>
        <taxon>Aspergillus subgen. Circumdati</taxon>
    </lineage>
</organism>
<sequence length="148" mass="17109">RKALSTLNCCEQDPWDVYVPRARVHRGQQITLAQHRQHKREIVNIQCLSVDRSQIKGLLETISQLSNPIFPRLLDSYYDMNQLYLVWEPIDITVDNILTAPWPINETELACVVCSTLDGIRFLRDQGRALATLGPDTVWLRKRGQVRL</sequence>
<feature type="non-terminal residue" evidence="1">
    <location>
        <position position="148"/>
    </location>
</feature>
<gene>
    <name evidence="1" type="ORF">AnigIFM63604_009668</name>
</gene>
<dbReference type="SUPFAM" id="SSF56112">
    <property type="entry name" value="Protein kinase-like (PK-like)"/>
    <property type="match status" value="1"/>
</dbReference>
<evidence type="ECO:0000313" key="2">
    <source>
        <dbReference type="Proteomes" id="UP001144191"/>
    </source>
</evidence>
<dbReference type="InterPro" id="IPR011009">
    <property type="entry name" value="Kinase-like_dom_sf"/>
</dbReference>
<reference evidence="1" key="1">
    <citation type="submission" date="2022-07" db="EMBL/GenBank/DDBJ databases">
        <title>Taxonomy of Aspergillus series Nigri: significant species reduction supported by multi-species coalescent approaches.</title>
        <authorList>
            <person name="Bian C."/>
            <person name="Kusuya Y."/>
            <person name="Sklenar F."/>
            <person name="D'hooge E."/>
            <person name="Yaguchi T."/>
            <person name="Takahashi H."/>
            <person name="Hubka V."/>
        </authorList>
    </citation>
    <scope>NUCLEOTIDE SEQUENCE</scope>
    <source>
        <strain evidence="1">IFM 63604</strain>
    </source>
</reference>
<dbReference type="Gene3D" id="1.10.510.10">
    <property type="entry name" value="Transferase(Phosphotransferase) domain 1"/>
    <property type="match status" value="1"/>
</dbReference>
<name>A0A9W6EFJ6_ASPNG</name>
<feature type="non-terminal residue" evidence="1">
    <location>
        <position position="1"/>
    </location>
</feature>
<dbReference type="AlphaFoldDB" id="A0A9W6EFJ6"/>
<comment type="caution">
    <text evidence="1">The sequence shown here is derived from an EMBL/GenBank/DDBJ whole genome shotgun (WGS) entry which is preliminary data.</text>
</comment>
<dbReference type="Proteomes" id="UP001144191">
    <property type="component" value="Unassembled WGS sequence"/>
</dbReference>
<proteinExistence type="predicted"/>
<protein>
    <submittedName>
        <fullName evidence="1">Uncharacterized protein</fullName>
    </submittedName>
</protein>
<accession>A0A9W6EFJ6</accession>
<evidence type="ECO:0000313" key="1">
    <source>
        <dbReference type="EMBL" id="GLA56348.1"/>
    </source>
</evidence>
<dbReference type="EMBL" id="BRPB01000688">
    <property type="protein sequence ID" value="GLA56348.1"/>
    <property type="molecule type" value="Genomic_DNA"/>
</dbReference>